<sequence>MDNRICSRRTPENQYFFFGMGIATLTFMNRQLFSPLSLFLGATLFMGILSCGHNTRVNNTDLKDSSELKTIAVKDTMDAAKFPPLPIDYDRTKVLKNTYVVDRAGVELRQGADGAAPLLGKYPYGTKLDVIGEEGEWVAVMDRIQRDYKGRNGETGDITRWEKVYVAKSKLGKQDQITISPRDLNSIVSLTINGKETYYEKGHSLDKYLQLELIDKQTFLAAQNTAKNYLIKDTLSYPKNGKTLELPLTNGKKLIFTDKDIDNELEASYSYKGHYDFLNAFAVDGNYWESADVRLFDKQDGHLIVECGDYPFFSADKNYLMTLHADPYESTGDLQLFHVKQGKVTPMLFVSFKEWMPTWKEELMFWGKDGCIYTAANHIDGYWGDEGSLNERSQFIRIRILPY</sequence>
<dbReference type="Proteomes" id="UP000432350">
    <property type="component" value="Unassembled WGS sequence"/>
</dbReference>
<evidence type="ECO:0008006" key="4">
    <source>
        <dbReference type="Google" id="ProtNLM"/>
    </source>
</evidence>
<proteinExistence type="predicted"/>
<evidence type="ECO:0000313" key="3">
    <source>
        <dbReference type="Proteomes" id="UP000432350"/>
    </source>
</evidence>
<feature type="transmembrane region" description="Helical" evidence="1">
    <location>
        <begin position="32"/>
        <end position="49"/>
    </location>
</feature>
<dbReference type="EMBL" id="CABWMV010000007">
    <property type="protein sequence ID" value="VXC73052.1"/>
    <property type="molecule type" value="Genomic_DNA"/>
</dbReference>
<gene>
    <name evidence="2" type="ORF">SPHINGO8BC_150701</name>
</gene>
<dbReference type="Gene3D" id="2.30.30.40">
    <property type="entry name" value="SH3 Domains"/>
    <property type="match status" value="1"/>
</dbReference>
<keyword evidence="1" id="KW-1133">Transmembrane helix</keyword>
<accession>A0A654AZ40</accession>
<reference evidence="2 3" key="1">
    <citation type="submission" date="2019-10" db="EMBL/GenBank/DDBJ databases">
        <authorList>
            <person name="Karimi E."/>
        </authorList>
    </citation>
    <scope>NUCLEOTIDE SEQUENCE [LARGE SCALE GENOMIC DNA]</scope>
    <source>
        <strain evidence="2">Sphingobacterium sp. 8BC</strain>
    </source>
</reference>
<protein>
    <recommendedName>
        <fullName evidence="4">SH3 domain-containing protein</fullName>
    </recommendedName>
</protein>
<evidence type="ECO:0000313" key="2">
    <source>
        <dbReference type="EMBL" id="VXC73052.1"/>
    </source>
</evidence>
<organism evidence="2 3">
    <name type="scientific">Sphingobacterium multivorum</name>
    <dbReference type="NCBI Taxonomy" id="28454"/>
    <lineage>
        <taxon>Bacteria</taxon>
        <taxon>Pseudomonadati</taxon>
        <taxon>Bacteroidota</taxon>
        <taxon>Sphingobacteriia</taxon>
        <taxon>Sphingobacteriales</taxon>
        <taxon>Sphingobacteriaceae</taxon>
        <taxon>Sphingobacterium</taxon>
    </lineage>
</organism>
<dbReference type="AlphaFoldDB" id="A0A654AZ40"/>
<name>A0A654AZ40_SPHMU</name>
<evidence type="ECO:0000256" key="1">
    <source>
        <dbReference type="SAM" id="Phobius"/>
    </source>
</evidence>
<keyword evidence="1" id="KW-0472">Membrane</keyword>
<keyword evidence="1" id="KW-0812">Transmembrane</keyword>